<gene>
    <name evidence="1" type="ORF">LOM8899_01401</name>
</gene>
<reference evidence="1 2" key="1">
    <citation type="submission" date="2017-05" db="EMBL/GenBank/DDBJ databases">
        <authorList>
            <person name="Song R."/>
            <person name="Chenine A.L."/>
            <person name="Ruprecht R.M."/>
        </authorList>
    </citation>
    <scope>NUCLEOTIDE SEQUENCE [LARGE SCALE GENOMIC DNA]</scope>
    <source>
        <strain evidence="1 2">CECT 8899</strain>
    </source>
</reference>
<accession>A0A238LCB7</accession>
<protein>
    <submittedName>
        <fullName evidence="1">Uncharacterized protein</fullName>
    </submittedName>
</protein>
<keyword evidence="2" id="KW-1185">Reference proteome</keyword>
<dbReference type="OrthoDB" id="1029638at2"/>
<proteinExistence type="predicted"/>
<evidence type="ECO:0000313" key="2">
    <source>
        <dbReference type="Proteomes" id="UP000201613"/>
    </source>
</evidence>
<dbReference type="Proteomes" id="UP000201613">
    <property type="component" value="Unassembled WGS sequence"/>
</dbReference>
<dbReference type="RefSeq" id="WP_093991484.1">
    <property type="nucleotide sequence ID" value="NZ_FXZK01000002.1"/>
</dbReference>
<dbReference type="AlphaFoldDB" id="A0A238LCB7"/>
<evidence type="ECO:0000313" key="1">
    <source>
        <dbReference type="EMBL" id="SMY07268.1"/>
    </source>
</evidence>
<name>A0A238LCB7_9RHOB</name>
<dbReference type="EMBL" id="FXZK01000002">
    <property type="protein sequence ID" value="SMY07268.1"/>
    <property type="molecule type" value="Genomic_DNA"/>
</dbReference>
<sequence>MSKLAYFSTRPGDTVTAFALGPLEASYFPGAVTRGTDNVDYKFINGFVDVGDLPCRIAIRDDVANRPTPTLEPFEKTALNLPGFNRRLDFSGFWHTPHRLKRWAATRLFPGRTGEASFKLATCGGVHIWVDGEHITAYEPYTRNATQETQITLPLRAEGSDVVLLIEDMAERDTNFFVELTWRGTDVLRAGLPTDADPAVLDTLMDIARAIRPSKVVFDASDTLSLSIDSPCPCDVQISASVGQSVHLSHKPPLFVASTTLTRGATVIDLGRLETLGDGYHPLKLEFAIGAMRIERAISLALLRKNKPTRLPTELSARKRIALRHAIDHGQHRMGRVLALLASGEPLDTAAFEALDDTLDGIKSRRDCSDFVMVPLLWTYGAYADAIPTEWQKRIKQAILGYRYWMDQPGNDTMWFWSENHVLCFHVSEYIAGGLFPDDVFENSGLTGAEHRALADARMTRWYDSVSDHGLAEWNSAAYYPIDFIGLFAMHHWGEGEAKARATHILDQLFTMIALHNIGGVSAGTMGRAYDKELRAGPLTELSPFAAVAFGSGWLTEGVAALPEFCATDYSPPLGLDIMAAPHEGRAIAAYYVQGYGAAARLALHKTAHVQLSAAIDAAPGATGHQQHLVDVQFAASPFARVWVNHPGEDNPWGSNRPSFWAGNGVMPRVGMVENRCLILSKLGADPRLAFTHAYAPVSEFDKVHTGTDWMVLRSGRGAVLLKATGAIEAQIDGPGAGIEHRVYGKTTGWALITVDLAPGATCDALIARARAASLTLTEGPDPSLTLREPTLGELRLDYATGLYVDSVHRPFPTESYAPQISAAQPDVVMRTLEEWT</sequence>
<organism evidence="1 2">
    <name type="scientific">Flavimaricola marinus</name>
    <dbReference type="NCBI Taxonomy" id="1819565"/>
    <lineage>
        <taxon>Bacteria</taxon>
        <taxon>Pseudomonadati</taxon>
        <taxon>Pseudomonadota</taxon>
        <taxon>Alphaproteobacteria</taxon>
        <taxon>Rhodobacterales</taxon>
        <taxon>Paracoccaceae</taxon>
        <taxon>Flavimaricola</taxon>
    </lineage>
</organism>